<dbReference type="Pfam" id="PF00672">
    <property type="entry name" value="HAMP"/>
    <property type="match status" value="1"/>
</dbReference>
<feature type="compositionally biased region" description="Polar residues" evidence="15">
    <location>
        <begin position="90"/>
        <end position="100"/>
    </location>
</feature>
<evidence type="ECO:0000256" key="11">
    <source>
        <dbReference type="ARBA" id="ARBA00022840"/>
    </source>
</evidence>
<keyword evidence="10 19" id="KW-0418">Kinase</keyword>
<evidence type="ECO:0000259" key="18">
    <source>
        <dbReference type="PROSITE" id="PS50885"/>
    </source>
</evidence>
<dbReference type="SMART" id="SM00388">
    <property type="entry name" value="HisKA"/>
    <property type="match status" value="1"/>
</dbReference>
<dbReference type="InterPro" id="IPR003660">
    <property type="entry name" value="HAMP_dom"/>
</dbReference>
<dbReference type="PANTHER" id="PTHR45436:SF5">
    <property type="entry name" value="SENSOR HISTIDINE KINASE TRCS"/>
    <property type="match status" value="1"/>
</dbReference>
<dbReference type="GO" id="GO:0045121">
    <property type="term" value="C:membrane raft"/>
    <property type="evidence" value="ECO:0007669"/>
    <property type="project" value="UniProtKB-SubCell"/>
</dbReference>
<dbReference type="GO" id="GO:0000155">
    <property type="term" value="F:phosphorelay sensor kinase activity"/>
    <property type="evidence" value="ECO:0007669"/>
    <property type="project" value="InterPro"/>
</dbReference>
<keyword evidence="7" id="KW-0808">Transferase</keyword>
<dbReference type="Proteomes" id="UP000182054">
    <property type="component" value="Unassembled WGS sequence"/>
</dbReference>
<reference evidence="19 20" key="1">
    <citation type="submission" date="2016-10" db="EMBL/GenBank/DDBJ databases">
        <authorList>
            <person name="de Groot N.N."/>
        </authorList>
    </citation>
    <scope>NUCLEOTIDE SEQUENCE [LARGE SCALE GENOMIC DNA]</scope>
    <source>
        <strain evidence="19 20">DSM 44908</strain>
    </source>
</reference>
<dbReference type="FunFam" id="1.10.287.130:FF:000001">
    <property type="entry name" value="Two-component sensor histidine kinase"/>
    <property type="match status" value="1"/>
</dbReference>
<dbReference type="SUPFAM" id="SSF47384">
    <property type="entry name" value="Homodimeric domain of signal transducing histidine kinase"/>
    <property type="match status" value="1"/>
</dbReference>
<keyword evidence="9" id="KW-0547">Nucleotide-binding</keyword>
<evidence type="ECO:0000256" key="4">
    <source>
        <dbReference type="ARBA" id="ARBA00012438"/>
    </source>
</evidence>
<dbReference type="Pfam" id="PF00512">
    <property type="entry name" value="HisKA"/>
    <property type="match status" value="1"/>
</dbReference>
<dbReference type="PRINTS" id="PR00344">
    <property type="entry name" value="BCTRLSENSOR"/>
</dbReference>
<evidence type="ECO:0000256" key="9">
    <source>
        <dbReference type="ARBA" id="ARBA00022741"/>
    </source>
</evidence>
<keyword evidence="12 16" id="KW-1133">Transmembrane helix</keyword>
<dbReference type="InterPro" id="IPR036097">
    <property type="entry name" value="HisK_dim/P_sf"/>
</dbReference>
<dbReference type="EMBL" id="FOJN01000002">
    <property type="protein sequence ID" value="SFA42145.1"/>
    <property type="molecule type" value="Genomic_DNA"/>
</dbReference>
<evidence type="ECO:0000256" key="14">
    <source>
        <dbReference type="ARBA" id="ARBA00023136"/>
    </source>
</evidence>
<dbReference type="GeneID" id="85484669"/>
<dbReference type="GO" id="GO:0005886">
    <property type="term" value="C:plasma membrane"/>
    <property type="evidence" value="ECO:0007669"/>
    <property type="project" value="UniProtKB-SubCell"/>
</dbReference>
<dbReference type="FunFam" id="3.30.565.10:FF:000023">
    <property type="entry name" value="PAS domain-containing sensor histidine kinase"/>
    <property type="match status" value="1"/>
</dbReference>
<feature type="transmembrane region" description="Helical" evidence="16">
    <location>
        <begin position="153"/>
        <end position="176"/>
    </location>
</feature>
<dbReference type="Pfam" id="PF02518">
    <property type="entry name" value="HATPase_c"/>
    <property type="match status" value="1"/>
</dbReference>
<dbReference type="CDD" id="cd00075">
    <property type="entry name" value="HATPase"/>
    <property type="match status" value="1"/>
</dbReference>
<organism evidence="19 20">
    <name type="scientific">Rhodococcoides kroppenstedtii</name>
    <dbReference type="NCBI Taxonomy" id="293050"/>
    <lineage>
        <taxon>Bacteria</taxon>
        <taxon>Bacillati</taxon>
        <taxon>Actinomycetota</taxon>
        <taxon>Actinomycetes</taxon>
        <taxon>Mycobacteriales</taxon>
        <taxon>Nocardiaceae</taxon>
        <taxon>Rhodococcoides</taxon>
    </lineage>
</organism>
<evidence type="ECO:0000256" key="15">
    <source>
        <dbReference type="SAM" id="MobiDB-lite"/>
    </source>
</evidence>
<dbReference type="InterPro" id="IPR003594">
    <property type="entry name" value="HATPase_dom"/>
</dbReference>
<comment type="catalytic activity">
    <reaction evidence="1">
        <text>ATP + protein L-histidine = ADP + protein N-phospho-L-histidine.</text>
        <dbReference type="EC" id="2.7.13.3"/>
    </reaction>
</comment>
<evidence type="ECO:0000256" key="16">
    <source>
        <dbReference type="SAM" id="Phobius"/>
    </source>
</evidence>
<keyword evidence="8 16" id="KW-0812">Transmembrane</keyword>
<evidence type="ECO:0000256" key="12">
    <source>
        <dbReference type="ARBA" id="ARBA00022989"/>
    </source>
</evidence>
<dbReference type="InterPro" id="IPR036890">
    <property type="entry name" value="HATPase_C_sf"/>
</dbReference>
<dbReference type="SMART" id="SM00387">
    <property type="entry name" value="HATPase_c"/>
    <property type="match status" value="1"/>
</dbReference>
<dbReference type="SUPFAM" id="SSF158472">
    <property type="entry name" value="HAMP domain-like"/>
    <property type="match status" value="1"/>
</dbReference>
<dbReference type="CDD" id="cd06225">
    <property type="entry name" value="HAMP"/>
    <property type="match status" value="1"/>
</dbReference>
<gene>
    <name evidence="19" type="ORF">SAMN05444374_102199</name>
</gene>
<evidence type="ECO:0000313" key="20">
    <source>
        <dbReference type="Proteomes" id="UP000182054"/>
    </source>
</evidence>
<feature type="region of interest" description="Disordered" evidence="15">
    <location>
        <begin position="51"/>
        <end position="78"/>
    </location>
</feature>
<keyword evidence="11" id="KW-0067">ATP-binding</keyword>
<keyword evidence="13" id="KW-0902">Two-component regulatory system</keyword>
<dbReference type="SMART" id="SM00304">
    <property type="entry name" value="HAMP"/>
    <property type="match status" value="1"/>
</dbReference>
<keyword evidence="6" id="KW-0597">Phosphoprotein</keyword>
<dbReference type="InterPro" id="IPR050428">
    <property type="entry name" value="TCS_sensor_his_kinase"/>
</dbReference>
<dbReference type="InterPro" id="IPR005467">
    <property type="entry name" value="His_kinase_dom"/>
</dbReference>
<evidence type="ECO:0000256" key="3">
    <source>
        <dbReference type="ARBA" id="ARBA00004314"/>
    </source>
</evidence>
<proteinExistence type="predicted"/>
<keyword evidence="5" id="KW-1003">Cell membrane</keyword>
<sequence length="477" mass="49960">MRGPGSVPLRVTLVAALLLLVAVGLAASGLAVTTALQNTLLARVDTQLEEAASGWARPREDRPPPPSGDIGPGRPPTSFYVRSVTADGTVRTSINDNSSPGPDLTAAGSPTPVTVGSAGGGDEQWRVVTVSNQDGSTTVGVSLAENAAIVGRLVVLEVSIGAGVLVVLGVVAWWVVRRSLRPLREVEATAEAIAAGDLHRRVPERDPRTEVGRLSAALNGMLAQIQQAVAESAASERTARESEDRMRRFVADASHELRTPLTTIRGFAELYRQGATTDVELIMTRIGGEAARMGMLVEDLVMLARLDAERPVASAPVDLLQIAADSVHDAAASAPDRTVNLEVLPNSGVPEVLGDDARLRQVLGNLVSNALRHTPPSAVVTVAVGTVGESAILQVRDTGPGLSDEDATRVFERFYRADRSRTRESGGSGLGLSIVAALVAAHEGRVTVDSALGRGATFTVELPLLQRESTTGLRTEV</sequence>
<protein>
    <recommendedName>
        <fullName evidence="4">histidine kinase</fullName>
        <ecNumber evidence="4">2.7.13.3</ecNumber>
    </recommendedName>
</protein>
<dbReference type="SUPFAM" id="SSF55874">
    <property type="entry name" value="ATPase domain of HSP90 chaperone/DNA topoisomerase II/histidine kinase"/>
    <property type="match status" value="1"/>
</dbReference>
<evidence type="ECO:0000256" key="13">
    <source>
        <dbReference type="ARBA" id="ARBA00023012"/>
    </source>
</evidence>
<evidence type="ECO:0000256" key="8">
    <source>
        <dbReference type="ARBA" id="ARBA00022692"/>
    </source>
</evidence>
<evidence type="ECO:0000256" key="1">
    <source>
        <dbReference type="ARBA" id="ARBA00000085"/>
    </source>
</evidence>
<evidence type="ECO:0000256" key="5">
    <source>
        <dbReference type="ARBA" id="ARBA00022475"/>
    </source>
</evidence>
<dbReference type="RefSeq" id="WP_068366258.1">
    <property type="nucleotide sequence ID" value="NZ_FOJN01000002.1"/>
</dbReference>
<dbReference type="AlphaFoldDB" id="A0A1I0SRL1"/>
<dbReference type="EC" id="2.7.13.3" evidence="4"/>
<evidence type="ECO:0000256" key="10">
    <source>
        <dbReference type="ARBA" id="ARBA00022777"/>
    </source>
</evidence>
<evidence type="ECO:0000256" key="2">
    <source>
        <dbReference type="ARBA" id="ARBA00004236"/>
    </source>
</evidence>
<dbReference type="PROSITE" id="PS50109">
    <property type="entry name" value="HIS_KIN"/>
    <property type="match status" value="1"/>
</dbReference>
<evidence type="ECO:0000313" key="19">
    <source>
        <dbReference type="EMBL" id="SFA42145.1"/>
    </source>
</evidence>
<dbReference type="PANTHER" id="PTHR45436">
    <property type="entry name" value="SENSOR HISTIDINE KINASE YKOH"/>
    <property type="match status" value="1"/>
</dbReference>
<keyword evidence="14 16" id="KW-0472">Membrane</keyword>
<evidence type="ECO:0000259" key="17">
    <source>
        <dbReference type="PROSITE" id="PS50109"/>
    </source>
</evidence>
<dbReference type="Gene3D" id="1.10.287.130">
    <property type="match status" value="1"/>
</dbReference>
<dbReference type="PROSITE" id="PS50885">
    <property type="entry name" value="HAMP"/>
    <property type="match status" value="1"/>
</dbReference>
<dbReference type="GO" id="GO:0005524">
    <property type="term" value="F:ATP binding"/>
    <property type="evidence" value="ECO:0007669"/>
    <property type="project" value="UniProtKB-KW"/>
</dbReference>
<dbReference type="Gene3D" id="3.30.565.10">
    <property type="entry name" value="Histidine kinase-like ATPase, C-terminal domain"/>
    <property type="match status" value="1"/>
</dbReference>
<feature type="region of interest" description="Disordered" evidence="15">
    <location>
        <begin position="90"/>
        <end position="121"/>
    </location>
</feature>
<name>A0A1I0SRL1_9NOCA</name>
<dbReference type="OrthoDB" id="9786919at2"/>
<dbReference type="InterPro" id="IPR003661">
    <property type="entry name" value="HisK_dim/P_dom"/>
</dbReference>
<accession>A0A1I0SRL1</accession>
<dbReference type="CDD" id="cd00082">
    <property type="entry name" value="HisKA"/>
    <property type="match status" value="1"/>
</dbReference>
<dbReference type="InterPro" id="IPR004358">
    <property type="entry name" value="Sig_transdc_His_kin-like_C"/>
</dbReference>
<evidence type="ECO:0000256" key="6">
    <source>
        <dbReference type="ARBA" id="ARBA00022553"/>
    </source>
</evidence>
<feature type="domain" description="Histidine kinase" evidence="17">
    <location>
        <begin position="252"/>
        <end position="466"/>
    </location>
</feature>
<dbReference type="Gene3D" id="6.10.340.10">
    <property type="match status" value="1"/>
</dbReference>
<comment type="subcellular location">
    <subcellularLocation>
        <location evidence="2">Cell membrane</location>
    </subcellularLocation>
    <subcellularLocation>
        <location evidence="3">Membrane raft</location>
        <topology evidence="3">Multi-pass membrane protein</topology>
    </subcellularLocation>
</comment>
<evidence type="ECO:0000256" key="7">
    <source>
        <dbReference type="ARBA" id="ARBA00022679"/>
    </source>
</evidence>
<feature type="domain" description="HAMP" evidence="18">
    <location>
        <begin position="177"/>
        <end position="230"/>
    </location>
</feature>